<keyword evidence="4" id="KW-1185">Reference proteome</keyword>
<sequence length="123" mass="13885">MHDSNPYSAPQTADGRTGNEPRLRPPLRLVRVLIYAHLAVVCYWAAFTLSDTGQIEVPRLVTQLFSFLPLQIPLAISWLIFPGMMVYAVSKTPDRSPWYRVQMVAGDILLSAFQLWVMGPLVQ</sequence>
<evidence type="ECO:0000256" key="1">
    <source>
        <dbReference type="SAM" id="MobiDB-lite"/>
    </source>
</evidence>
<evidence type="ECO:0000256" key="2">
    <source>
        <dbReference type="SAM" id="Phobius"/>
    </source>
</evidence>
<keyword evidence="2" id="KW-1133">Transmembrane helix</keyword>
<keyword evidence="2" id="KW-0472">Membrane</keyword>
<proteinExistence type="predicted"/>
<keyword evidence="2" id="KW-0812">Transmembrane</keyword>
<dbReference type="EMBL" id="CP036291">
    <property type="protein sequence ID" value="QDU90760.1"/>
    <property type="molecule type" value="Genomic_DNA"/>
</dbReference>
<feature type="transmembrane region" description="Helical" evidence="2">
    <location>
        <begin position="32"/>
        <end position="50"/>
    </location>
</feature>
<evidence type="ECO:0000313" key="3">
    <source>
        <dbReference type="EMBL" id="QDU90760.1"/>
    </source>
</evidence>
<protein>
    <submittedName>
        <fullName evidence="3">Uncharacterized protein</fullName>
    </submittedName>
</protein>
<gene>
    <name evidence="3" type="ORF">Pla175_41720</name>
</gene>
<feature type="transmembrane region" description="Helical" evidence="2">
    <location>
        <begin position="101"/>
        <end position="122"/>
    </location>
</feature>
<dbReference type="RefSeq" id="WP_145289899.1">
    <property type="nucleotide sequence ID" value="NZ_CP036291.1"/>
</dbReference>
<name>A0A518DH05_9BACT</name>
<feature type="compositionally biased region" description="Polar residues" evidence="1">
    <location>
        <begin position="1"/>
        <end position="11"/>
    </location>
</feature>
<feature type="transmembrane region" description="Helical" evidence="2">
    <location>
        <begin position="70"/>
        <end position="89"/>
    </location>
</feature>
<evidence type="ECO:0000313" key="4">
    <source>
        <dbReference type="Proteomes" id="UP000317429"/>
    </source>
</evidence>
<feature type="region of interest" description="Disordered" evidence="1">
    <location>
        <begin position="1"/>
        <end position="20"/>
    </location>
</feature>
<dbReference type="KEGG" id="pnd:Pla175_41720"/>
<dbReference type="Proteomes" id="UP000317429">
    <property type="component" value="Chromosome"/>
</dbReference>
<reference evidence="3 4" key="1">
    <citation type="submission" date="2019-02" db="EMBL/GenBank/DDBJ databases">
        <title>Deep-cultivation of Planctomycetes and their phenomic and genomic characterization uncovers novel biology.</title>
        <authorList>
            <person name="Wiegand S."/>
            <person name="Jogler M."/>
            <person name="Boedeker C."/>
            <person name="Pinto D."/>
            <person name="Vollmers J."/>
            <person name="Rivas-Marin E."/>
            <person name="Kohn T."/>
            <person name="Peeters S.H."/>
            <person name="Heuer A."/>
            <person name="Rast P."/>
            <person name="Oberbeckmann S."/>
            <person name="Bunk B."/>
            <person name="Jeske O."/>
            <person name="Meyerdierks A."/>
            <person name="Storesund J.E."/>
            <person name="Kallscheuer N."/>
            <person name="Luecker S."/>
            <person name="Lage O.M."/>
            <person name="Pohl T."/>
            <person name="Merkel B.J."/>
            <person name="Hornburger P."/>
            <person name="Mueller R.-W."/>
            <person name="Bruemmer F."/>
            <person name="Labrenz M."/>
            <person name="Spormann A.M."/>
            <person name="Op den Camp H."/>
            <person name="Overmann J."/>
            <person name="Amann R."/>
            <person name="Jetten M.S.M."/>
            <person name="Mascher T."/>
            <person name="Medema M.H."/>
            <person name="Devos D.P."/>
            <person name="Kaster A.-K."/>
            <person name="Ovreas L."/>
            <person name="Rohde M."/>
            <person name="Galperin M.Y."/>
            <person name="Jogler C."/>
        </authorList>
    </citation>
    <scope>NUCLEOTIDE SEQUENCE [LARGE SCALE GENOMIC DNA]</scope>
    <source>
        <strain evidence="3 4">Pla175</strain>
    </source>
</reference>
<accession>A0A518DH05</accession>
<dbReference type="AlphaFoldDB" id="A0A518DH05"/>
<organism evidence="3 4">
    <name type="scientific">Pirellulimonas nuda</name>
    <dbReference type="NCBI Taxonomy" id="2528009"/>
    <lineage>
        <taxon>Bacteria</taxon>
        <taxon>Pseudomonadati</taxon>
        <taxon>Planctomycetota</taxon>
        <taxon>Planctomycetia</taxon>
        <taxon>Pirellulales</taxon>
        <taxon>Lacipirellulaceae</taxon>
        <taxon>Pirellulimonas</taxon>
    </lineage>
</organism>